<protein>
    <submittedName>
        <fullName evidence="1">Uncharacterized protein</fullName>
    </submittedName>
</protein>
<dbReference type="AlphaFoldDB" id="A0AAD8EBG1"/>
<dbReference type="Proteomes" id="UP001233999">
    <property type="component" value="Unassembled WGS sequence"/>
</dbReference>
<sequence length="166" mass="18932">MVSSPVIALTCHKCGKLDLHKIVCKDCNPMENIENCTDANTGFEECKSREMCGALYVKVSAGFNMSFLVKQCYRRIQLTIIKTKSIRNLLLREIKKKLPIISELEIECYICDKDKCNDEFQNMQTIEDYNAKNVTRKSGADNISVQSLLICLLIIMNAIYCHVSKH</sequence>
<proteinExistence type="predicted"/>
<reference evidence="1" key="2">
    <citation type="submission" date="2023-05" db="EMBL/GenBank/DDBJ databases">
        <authorList>
            <person name="Fouks B."/>
        </authorList>
    </citation>
    <scope>NUCLEOTIDE SEQUENCE</scope>
    <source>
        <strain evidence="1">Stay&amp;Tobe</strain>
        <tissue evidence="1">Testes</tissue>
    </source>
</reference>
<name>A0AAD8EBG1_DIPPU</name>
<dbReference type="EMBL" id="JASPKZ010007430">
    <property type="protein sequence ID" value="KAJ9584305.1"/>
    <property type="molecule type" value="Genomic_DNA"/>
</dbReference>
<evidence type="ECO:0000313" key="1">
    <source>
        <dbReference type="EMBL" id="KAJ9584305.1"/>
    </source>
</evidence>
<comment type="caution">
    <text evidence="1">The sequence shown here is derived from an EMBL/GenBank/DDBJ whole genome shotgun (WGS) entry which is preliminary data.</text>
</comment>
<evidence type="ECO:0000313" key="2">
    <source>
        <dbReference type="Proteomes" id="UP001233999"/>
    </source>
</evidence>
<keyword evidence="2" id="KW-1185">Reference proteome</keyword>
<gene>
    <name evidence="1" type="ORF">L9F63_021336</name>
</gene>
<reference evidence="1" key="1">
    <citation type="journal article" date="2023" name="IScience">
        <title>Live-bearing cockroach genome reveals convergent evolutionary mechanisms linked to viviparity in insects and beyond.</title>
        <authorList>
            <person name="Fouks B."/>
            <person name="Harrison M.C."/>
            <person name="Mikhailova A.A."/>
            <person name="Marchal E."/>
            <person name="English S."/>
            <person name="Carruthers M."/>
            <person name="Jennings E.C."/>
            <person name="Chiamaka E.L."/>
            <person name="Frigard R.A."/>
            <person name="Pippel M."/>
            <person name="Attardo G.M."/>
            <person name="Benoit J.B."/>
            <person name="Bornberg-Bauer E."/>
            <person name="Tobe S.S."/>
        </authorList>
    </citation>
    <scope>NUCLEOTIDE SEQUENCE</scope>
    <source>
        <strain evidence="1">Stay&amp;Tobe</strain>
    </source>
</reference>
<organism evidence="1 2">
    <name type="scientific">Diploptera punctata</name>
    <name type="common">Pacific beetle cockroach</name>
    <dbReference type="NCBI Taxonomy" id="6984"/>
    <lineage>
        <taxon>Eukaryota</taxon>
        <taxon>Metazoa</taxon>
        <taxon>Ecdysozoa</taxon>
        <taxon>Arthropoda</taxon>
        <taxon>Hexapoda</taxon>
        <taxon>Insecta</taxon>
        <taxon>Pterygota</taxon>
        <taxon>Neoptera</taxon>
        <taxon>Polyneoptera</taxon>
        <taxon>Dictyoptera</taxon>
        <taxon>Blattodea</taxon>
        <taxon>Blaberoidea</taxon>
        <taxon>Blaberidae</taxon>
        <taxon>Diplopterinae</taxon>
        <taxon>Diploptera</taxon>
    </lineage>
</organism>
<accession>A0AAD8EBG1</accession>